<sequence length="68" mass="7905">MTVVRIDEGTAQTWNGRRCWEMPDLQTIFSGHRRPWPRFLDADAPATSPPIRGQIQHKTLSFPEKRES</sequence>
<comment type="caution">
    <text evidence="1">The sequence shown here is derived from an EMBL/GenBank/DDBJ whole genome shotgun (WGS) entry which is preliminary data.</text>
</comment>
<protein>
    <submittedName>
        <fullName evidence="1">Uncharacterized protein</fullName>
    </submittedName>
</protein>
<dbReference type="EMBL" id="JAVLET010000010">
    <property type="protein sequence ID" value="KAL0467219.1"/>
    <property type="molecule type" value="Genomic_DNA"/>
</dbReference>
<evidence type="ECO:0000313" key="1">
    <source>
        <dbReference type="EMBL" id="KAL0467219.1"/>
    </source>
</evidence>
<accession>A0ABR3D3F1</accession>
<dbReference type="Proteomes" id="UP001451303">
    <property type="component" value="Unassembled WGS sequence"/>
</dbReference>
<evidence type="ECO:0000313" key="2">
    <source>
        <dbReference type="Proteomes" id="UP001451303"/>
    </source>
</evidence>
<name>A0ABR3D3F1_NEUIN</name>
<reference evidence="1 2" key="1">
    <citation type="submission" date="2023-09" db="EMBL/GenBank/DDBJ databases">
        <title>Multi-omics analysis of a traditional fermented food reveals byproduct-associated fungal strains for waste-to-food upcycling.</title>
        <authorList>
            <consortium name="Lawrence Berkeley National Laboratory"/>
            <person name="Rekdal V.M."/>
            <person name="Villalobos-Escobedo J.M."/>
            <person name="Rodriguez-Valeron N."/>
            <person name="Garcia M.O."/>
            <person name="Vasquez D.P."/>
            <person name="Damayanti I."/>
            <person name="Sorensen P.M."/>
            <person name="Baidoo E.E."/>
            <person name="De Carvalho A.C."/>
            <person name="Riley R."/>
            <person name="Lipzen A."/>
            <person name="He G."/>
            <person name="Yan M."/>
            <person name="Haridas S."/>
            <person name="Daum C."/>
            <person name="Yoshinaga Y."/>
            <person name="Ng V."/>
            <person name="Grigoriev I.V."/>
            <person name="Munk R."/>
            <person name="Nuraida L."/>
            <person name="Wijaya C.H."/>
            <person name="Morales P.-C."/>
            <person name="Keasling J.D."/>
        </authorList>
    </citation>
    <scope>NUCLEOTIDE SEQUENCE [LARGE SCALE GENOMIC DNA]</scope>
    <source>
        <strain evidence="1 2">FGSC 2613</strain>
    </source>
</reference>
<proteinExistence type="predicted"/>
<gene>
    <name evidence="1" type="ORF">QR685DRAFT_533720</name>
</gene>
<keyword evidence="2" id="KW-1185">Reference proteome</keyword>
<organism evidence="1 2">
    <name type="scientific">Neurospora intermedia</name>
    <dbReference type="NCBI Taxonomy" id="5142"/>
    <lineage>
        <taxon>Eukaryota</taxon>
        <taxon>Fungi</taxon>
        <taxon>Dikarya</taxon>
        <taxon>Ascomycota</taxon>
        <taxon>Pezizomycotina</taxon>
        <taxon>Sordariomycetes</taxon>
        <taxon>Sordariomycetidae</taxon>
        <taxon>Sordariales</taxon>
        <taxon>Sordariaceae</taxon>
        <taxon>Neurospora</taxon>
    </lineage>
</organism>